<keyword evidence="7" id="KW-0503">Monooxygenase</keyword>
<evidence type="ECO:0000256" key="6">
    <source>
        <dbReference type="ARBA" id="ARBA00023002"/>
    </source>
</evidence>
<dbReference type="InterPro" id="IPR051205">
    <property type="entry name" value="UbiH/COQ6_monooxygenase"/>
</dbReference>
<keyword evidence="6" id="KW-0560">Oxidoreductase</keyword>
<evidence type="ECO:0000313" key="9">
    <source>
        <dbReference type="EMBL" id="MDY0882232.1"/>
    </source>
</evidence>
<dbReference type="SUPFAM" id="SSF51905">
    <property type="entry name" value="FAD/NAD(P)-binding domain"/>
    <property type="match status" value="1"/>
</dbReference>
<evidence type="ECO:0000256" key="4">
    <source>
        <dbReference type="ARBA" id="ARBA00022630"/>
    </source>
</evidence>
<evidence type="ECO:0000256" key="5">
    <source>
        <dbReference type="ARBA" id="ARBA00022827"/>
    </source>
</evidence>
<dbReference type="InterPro" id="IPR002938">
    <property type="entry name" value="FAD-bd"/>
</dbReference>
<gene>
    <name evidence="9" type="ORF">SMD27_05215</name>
</gene>
<dbReference type="RefSeq" id="WP_320507258.1">
    <property type="nucleotide sequence ID" value="NZ_JAXCLW010000001.1"/>
</dbReference>
<evidence type="ECO:0000259" key="8">
    <source>
        <dbReference type="Pfam" id="PF01494"/>
    </source>
</evidence>
<dbReference type="PANTHER" id="PTHR43876">
    <property type="entry name" value="UBIQUINONE BIOSYNTHESIS MONOOXYGENASE COQ6, MITOCHONDRIAL"/>
    <property type="match status" value="1"/>
</dbReference>
<dbReference type="NCBIfam" id="TIGR01988">
    <property type="entry name" value="Ubi-OHases"/>
    <property type="match status" value="1"/>
</dbReference>
<evidence type="ECO:0000256" key="3">
    <source>
        <dbReference type="ARBA" id="ARBA00005349"/>
    </source>
</evidence>
<accession>A0ABU5E8I8</accession>
<comment type="similarity">
    <text evidence="3">Belongs to the UbiH/COQ6 family.</text>
</comment>
<reference evidence="9 10" key="1">
    <citation type="journal article" date="2016" name="Antonie Van Leeuwenhoek">
        <title>Dongia soli sp. nov., isolated from soil from Dokdo, Korea.</title>
        <authorList>
            <person name="Kim D.U."/>
            <person name="Lee H."/>
            <person name="Kim H."/>
            <person name="Kim S.G."/>
            <person name="Ka J.O."/>
        </authorList>
    </citation>
    <scope>NUCLEOTIDE SEQUENCE [LARGE SCALE GENOMIC DNA]</scope>
    <source>
        <strain evidence="9 10">D78</strain>
    </source>
</reference>
<sequence>MTDIDSPRGPAAERPFHLVSEDTAATATPPLRVDLAIIGGGMVGMSLAIACSEHGIKTALIEAEPAPALTDRGYDGRSSAIAYGSQQVLKAIGVWDLLKDQAQPILDIRVTDGGGDQRDARRPGGVSPFFVHYSHRDLAEDGTAAQSGEAPPFGYIVENRISRVALFERLKACPNVSHIAPATAMSFKLDAERAQVSLHDGRRIGAALVVAADGRQSALRGFAGIGISESDYRQSAIVCTVVHEKPHHGVAHEHFLPAGPFAMLPMTDDRDDEGHVRHRSSIVWTEDPRLVPMLLALDDDAFGAEIERRFGLTLGRVRPLGPRFSYPLKLLVAEKYLADRMVLVGDAAHGIHPIAGQGFNLGIRDVAALAEVLVDARRLGQDIGSPLVLERYARWRRFDNLLLVGVTDGLTRLFSNDLPPLRLARDLGFALFNKLKPAKRLAMRHAMGLVGDLPKLVRGKPL</sequence>
<dbReference type="InterPro" id="IPR036188">
    <property type="entry name" value="FAD/NAD-bd_sf"/>
</dbReference>
<evidence type="ECO:0000256" key="2">
    <source>
        <dbReference type="ARBA" id="ARBA00004749"/>
    </source>
</evidence>
<feature type="domain" description="FAD-binding" evidence="8">
    <location>
        <begin position="33"/>
        <end position="375"/>
    </location>
</feature>
<dbReference type="InterPro" id="IPR010971">
    <property type="entry name" value="UbiH/COQ6"/>
</dbReference>
<keyword evidence="5" id="KW-0274">FAD</keyword>
<comment type="caution">
    <text evidence="9">The sequence shown here is derived from an EMBL/GenBank/DDBJ whole genome shotgun (WGS) entry which is preliminary data.</text>
</comment>
<dbReference type="Proteomes" id="UP001279642">
    <property type="component" value="Unassembled WGS sequence"/>
</dbReference>
<keyword evidence="4" id="KW-0285">Flavoprotein</keyword>
<evidence type="ECO:0000256" key="1">
    <source>
        <dbReference type="ARBA" id="ARBA00001974"/>
    </source>
</evidence>
<organism evidence="9 10">
    <name type="scientific">Dongia soli</name>
    <dbReference type="NCBI Taxonomy" id="600628"/>
    <lineage>
        <taxon>Bacteria</taxon>
        <taxon>Pseudomonadati</taxon>
        <taxon>Pseudomonadota</taxon>
        <taxon>Alphaproteobacteria</taxon>
        <taxon>Rhodospirillales</taxon>
        <taxon>Dongiaceae</taxon>
        <taxon>Dongia</taxon>
    </lineage>
</organism>
<dbReference type="PRINTS" id="PR00420">
    <property type="entry name" value="RNGMNOXGNASE"/>
</dbReference>
<name>A0ABU5E8I8_9PROT</name>
<dbReference type="InterPro" id="IPR018168">
    <property type="entry name" value="Ubi_Hdrlase_CS"/>
</dbReference>
<comment type="cofactor">
    <cofactor evidence="1">
        <name>FAD</name>
        <dbReference type="ChEBI" id="CHEBI:57692"/>
    </cofactor>
</comment>
<protein>
    <submittedName>
        <fullName evidence="9">UbiH/UbiF/VisC/COQ6 family ubiquinone biosynthesis hydroxylase</fullName>
    </submittedName>
</protein>
<keyword evidence="9" id="KW-0830">Ubiquinone</keyword>
<evidence type="ECO:0000256" key="7">
    <source>
        <dbReference type="ARBA" id="ARBA00023033"/>
    </source>
</evidence>
<dbReference type="Pfam" id="PF01494">
    <property type="entry name" value="FAD_binding_3"/>
    <property type="match status" value="1"/>
</dbReference>
<dbReference type="Gene3D" id="3.50.50.60">
    <property type="entry name" value="FAD/NAD(P)-binding domain"/>
    <property type="match status" value="2"/>
</dbReference>
<dbReference type="PANTHER" id="PTHR43876:SF7">
    <property type="entry name" value="UBIQUINONE BIOSYNTHESIS MONOOXYGENASE COQ6, MITOCHONDRIAL"/>
    <property type="match status" value="1"/>
</dbReference>
<proteinExistence type="inferred from homology"/>
<dbReference type="EMBL" id="JAXCLW010000001">
    <property type="protein sequence ID" value="MDY0882232.1"/>
    <property type="molecule type" value="Genomic_DNA"/>
</dbReference>
<comment type="pathway">
    <text evidence="2">Cofactor biosynthesis; ubiquinone biosynthesis.</text>
</comment>
<dbReference type="PROSITE" id="PS01304">
    <property type="entry name" value="UBIH"/>
    <property type="match status" value="1"/>
</dbReference>
<evidence type="ECO:0000313" key="10">
    <source>
        <dbReference type="Proteomes" id="UP001279642"/>
    </source>
</evidence>
<keyword evidence="10" id="KW-1185">Reference proteome</keyword>